<evidence type="ECO:0000259" key="8">
    <source>
        <dbReference type="Pfam" id="PF25944"/>
    </source>
</evidence>
<evidence type="ECO:0000259" key="6">
    <source>
        <dbReference type="Pfam" id="PF25876"/>
    </source>
</evidence>
<reference evidence="10 11" key="1">
    <citation type="submission" date="2019-05" db="EMBL/GenBank/DDBJ databases">
        <authorList>
            <person name="Moore K."/>
            <person name="O'Neill P."/>
            <person name="Farbos A."/>
            <person name="Studholme D.J."/>
        </authorList>
    </citation>
    <scope>NUCLEOTIDE SEQUENCE [LARGE SCALE GENOMIC DNA]</scope>
    <source>
        <strain evidence="10 11">DSM 9128</strain>
    </source>
</reference>
<evidence type="ECO:0000256" key="5">
    <source>
        <dbReference type="SAM" id="Coils"/>
    </source>
</evidence>
<comment type="caution">
    <text evidence="10">The sequence shown here is derived from an EMBL/GenBank/DDBJ whole genome shotgun (WGS) entry which is preliminary data.</text>
</comment>
<feature type="domain" description="Multidrug resistance protein MdtA-like beta-barrel" evidence="8">
    <location>
        <begin position="213"/>
        <end position="304"/>
    </location>
</feature>
<comment type="subcellular location">
    <subcellularLocation>
        <location evidence="1">Cell inner membrane</location>
        <topology evidence="1">Lipid-anchor</topology>
    </subcellularLocation>
</comment>
<dbReference type="InterPro" id="IPR058625">
    <property type="entry name" value="MdtA-like_BSH"/>
</dbReference>
<dbReference type="Gene3D" id="2.40.50.100">
    <property type="match status" value="1"/>
</dbReference>
<evidence type="ECO:0000259" key="9">
    <source>
        <dbReference type="Pfam" id="PF25967"/>
    </source>
</evidence>
<dbReference type="SUPFAM" id="SSF111369">
    <property type="entry name" value="HlyD-like secretion proteins"/>
    <property type="match status" value="1"/>
</dbReference>
<dbReference type="AlphaFoldDB" id="A0A5R9A4V8"/>
<dbReference type="FunFam" id="2.40.420.20:FF:000001">
    <property type="entry name" value="Efflux RND transporter periplasmic adaptor subunit"/>
    <property type="match status" value="1"/>
</dbReference>
<evidence type="ECO:0000256" key="4">
    <source>
        <dbReference type="ARBA" id="ARBA00023054"/>
    </source>
</evidence>
<dbReference type="GO" id="GO:0005886">
    <property type="term" value="C:plasma membrane"/>
    <property type="evidence" value="ECO:0007669"/>
    <property type="project" value="UniProtKB-SubCell"/>
</dbReference>
<feature type="domain" description="Multidrug resistance protein MdtA-like C-terminal permuted SH3" evidence="9">
    <location>
        <begin position="308"/>
        <end position="369"/>
    </location>
</feature>
<dbReference type="Gene3D" id="2.40.30.170">
    <property type="match status" value="1"/>
</dbReference>
<dbReference type="InterPro" id="IPR058624">
    <property type="entry name" value="MdtA-like_HH"/>
</dbReference>
<dbReference type="NCBIfam" id="TIGR01730">
    <property type="entry name" value="RND_mfp"/>
    <property type="match status" value="1"/>
</dbReference>
<feature type="domain" description="Multidrug resistance protein MdtA-like barrel-sandwich hybrid" evidence="7">
    <location>
        <begin position="67"/>
        <end position="209"/>
    </location>
</feature>
<dbReference type="Proteomes" id="UP000307510">
    <property type="component" value="Unassembled WGS sequence"/>
</dbReference>
<dbReference type="EMBL" id="VASG01000004">
    <property type="protein sequence ID" value="TLP73658.1"/>
    <property type="molecule type" value="Genomic_DNA"/>
</dbReference>
<dbReference type="Pfam" id="PF25944">
    <property type="entry name" value="Beta-barrel_RND"/>
    <property type="match status" value="1"/>
</dbReference>
<name>A0A5R9A4V8_PSENT</name>
<dbReference type="InterPro" id="IPR058627">
    <property type="entry name" value="MdtA-like_C"/>
</dbReference>
<dbReference type="InterPro" id="IPR058626">
    <property type="entry name" value="MdtA-like_b-barrel"/>
</dbReference>
<feature type="domain" description="Multidrug resistance protein MdtA-like alpha-helical hairpin" evidence="6">
    <location>
        <begin position="107"/>
        <end position="176"/>
    </location>
</feature>
<dbReference type="RefSeq" id="WP_138214626.1">
    <property type="nucleotide sequence ID" value="NZ_VASG01000004.1"/>
</dbReference>
<reference evidence="11" key="2">
    <citation type="submission" date="2019-06" db="EMBL/GenBank/DDBJ databases">
        <title>AzeR, a transcriptional regulator that responds to azelaic acid in Pseudomonas nitroreducens.</title>
        <authorList>
            <person name="Bez C."/>
            <person name="Javvadi S.G."/>
            <person name="Bertani I."/>
            <person name="Devescovi G."/>
            <person name="Studholme D.J."/>
            <person name="Geller A."/>
            <person name="Levy A."/>
            <person name="Venturi V."/>
        </authorList>
    </citation>
    <scope>NUCLEOTIDE SEQUENCE [LARGE SCALE GENOMIC DNA]</scope>
    <source>
        <strain evidence="11">DSM 9128</strain>
    </source>
</reference>
<sequence length="399" mass="42133">MSSFFPSLSPLSRALLLGAGLFVLGGCRDESAAAPSLPVQEVAVYHVASAPQALSTTLPGRASAHLVAEIRPQVGGILLKRLFEEGETVKAGQALYQIDPQTYEAALAQAEASVTSARATLKAAELKAKRDAQLVKIDAISAEDNESAQASLLEARASLQSAQAALRTARINLGYTKINAPIAGRTSTSSVTAGALVTAEQTTALTTVQQLDPIYVDFTQPSGTLLRLKRELAEGKLTRAEEKDAARISLQLEDGSTYAHDGTLTFNGVSVDESTGSVTLRALVPNPDGLLLPGMYIKATLQEGVQQDAILVPQQGVSRDERGGATALVVVDGKVEQRELTLDRAVGNRWWVSKGLEDGDQLIVQGLQKVRVGQPVQAIDWENGKAGDASLTARNDSTD</sequence>
<evidence type="ECO:0000313" key="10">
    <source>
        <dbReference type="EMBL" id="TLP73658.1"/>
    </source>
</evidence>
<accession>A0A5R9A4V8</accession>
<dbReference type="Gene3D" id="1.10.287.470">
    <property type="entry name" value="Helix hairpin bin"/>
    <property type="match status" value="1"/>
</dbReference>
<evidence type="ECO:0000256" key="2">
    <source>
        <dbReference type="ARBA" id="ARBA00009477"/>
    </source>
</evidence>
<evidence type="ECO:0000256" key="3">
    <source>
        <dbReference type="ARBA" id="ARBA00022448"/>
    </source>
</evidence>
<organism evidence="10 11">
    <name type="scientific">Pseudomonas nitroreducens</name>
    <dbReference type="NCBI Taxonomy" id="46680"/>
    <lineage>
        <taxon>Bacteria</taxon>
        <taxon>Pseudomonadati</taxon>
        <taxon>Pseudomonadota</taxon>
        <taxon>Gammaproteobacteria</taxon>
        <taxon>Pseudomonadales</taxon>
        <taxon>Pseudomonadaceae</taxon>
        <taxon>Pseudomonas</taxon>
    </lineage>
</organism>
<dbReference type="Pfam" id="PF25967">
    <property type="entry name" value="RND-MFP_C"/>
    <property type="match status" value="1"/>
</dbReference>
<dbReference type="Pfam" id="PF25876">
    <property type="entry name" value="HH_MFP_RND"/>
    <property type="match status" value="1"/>
</dbReference>
<keyword evidence="4 5" id="KW-0175">Coiled coil</keyword>
<dbReference type="PANTHER" id="PTHR30158">
    <property type="entry name" value="ACRA/E-RELATED COMPONENT OF DRUG EFFLUX TRANSPORTER"/>
    <property type="match status" value="1"/>
</dbReference>
<proteinExistence type="inferred from homology"/>
<comment type="similarity">
    <text evidence="2">Belongs to the membrane fusion protein (MFP) (TC 8.A.1) family.</text>
</comment>
<dbReference type="Pfam" id="PF25917">
    <property type="entry name" value="BSH_RND"/>
    <property type="match status" value="1"/>
</dbReference>
<keyword evidence="3" id="KW-0813">Transport</keyword>
<protein>
    <submittedName>
        <fullName evidence="10">Efflux RND transporter periplasmic adaptor subunit</fullName>
    </submittedName>
</protein>
<dbReference type="PANTHER" id="PTHR30158:SF3">
    <property type="entry name" value="MULTIDRUG EFFLUX PUMP SUBUNIT ACRA-RELATED"/>
    <property type="match status" value="1"/>
</dbReference>
<gene>
    <name evidence="10" type="ORF">FEA48_15580</name>
</gene>
<dbReference type="GO" id="GO:0046677">
    <property type="term" value="P:response to antibiotic"/>
    <property type="evidence" value="ECO:0007669"/>
    <property type="project" value="TreeGrafter"/>
</dbReference>
<dbReference type="GO" id="GO:0022857">
    <property type="term" value="F:transmembrane transporter activity"/>
    <property type="evidence" value="ECO:0007669"/>
    <property type="project" value="InterPro"/>
</dbReference>
<feature type="coiled-coil region" evidence="5">
    <location>
        <begin position="107"/>
        <end position="165"/>
    </location>
</feature>
<evidence type="ECO:0000256" key="1">
    <source>
        <dbReference type="ARBA" id="ARBA00004519"/>
    </source>
</evidence>
<evidence type="ECO:0000313" key="11">
    <source>
        <dbReference type="Proteomes" id="UP000307510"/>
    </source>
</evidence>
<dbReference type="Gene3D" id="2.40.420.20">
    <property type="match status" value="1"/>
</dbReference>
<dbReference type="InterPro" id="IPR006143">
    <property type="entry name" value="RND_pump_MFP"/>
</dbReference>
<evidence type="ECO:0000259" key="7">
    <source>
        <dbReference type="Pfam" id="PF25917"/>
    </source>
</evidence>